<keyword evidence="1" id="KW-1133">Transmembrane helix</keyword>
<keyword evidence="3" id="KW-1185">Reference proteome</keyword>
<feature type="transmembrane region" description="Helical" evidence="1">
    <location>
        <begin position="12"/>
        <end position="33"/>
    </location>
</feature>
<evidence type="ECO:0000313" key="3">
    <source>
        <dbReference type="Proteomes" id="UP000626220"/>
    </source>
</evidence>
<dbReference type="Proteomes" id="UP000626220">
    <property type="component" value="Unassembled WGS sequence"/>
</dbReference>
<reference evidence="2" key="1">
    <citation type="journal article" date="2014" name="Int. J. Syst. Evol. Microbiol.">
        <title>Complete genome sequence of Corynebacterium casei LMG S-19264T (=DSM 44701T), isolated from a smear-ripened cheese.</title>
        <authorList>
            <consortium name="US DOE Joint Genome Institute (JGI-PGF)"/>
            <person name="Walter F."/>
            <person name="Albersmeier A."/>
            <person name="Kalinowski J."/>
            <person name="Ruckert C."/>
        </authorList>
    </citation>
    <scope>NUCLEOTIDE SEQUENCE</scope>
    <source>
        <strain evidence="2">KCTC 42650</strain>
    </source>
</reference>
<evidence type="ECO:0000313" key="2">
    <source>
        <dbReference type="EMBL" id="GHF60234.1"/>
    </source>
</evidence>
<reference evidence="2" key="2">
    <citation type="submission" date="2020-09" db="EMBL/GenBank/DDBJ databases">
        <authorList>
            <person name="Sun Q."/>
            <person name="Kim S."/>
        </authorList>
    </citation>
    <scope>NUCLEOTIDE SEQUENCE</scope>
    <source>
        <strain evidence="2">KCTC 42650</strain>
    </source>
</reference>
<proteinExistence type="predicted"/>
<keyword evidence="1" id="KW-0812">Transmembrane</keyword>
<evidence type="ECO:0000256" key="1">
    <source>
        <dbReference type="SAM" id="Phobius"/>
    </source>
</evidence>
<dbReference type="AlphaFoldDB" id="A0A8J3H0E8"/>
<comment type="caution">
    <text evidence="2">The sequence shown here is derived from an EMBL/GenBank/DDBJ whole genome shotgun (WGS) entry which is preliminary data.</text>
</comment>
<dbReference type="EMBL" id="BNCJ01000011">
    <property type="protein sequence ID" value="GHF60234.1"/>
    <property type="molecule type" value="Genomic_DNA"/>
</dbReference>
<accession>A0A8J3H0E8</accession>
<gene>
    <name evidence="2" type="ORF">GCM10017056_34630</name>
</gene>
<sequence length="142" mass="15598">MNDYRFERQGRSLGAVALLGTIYAALILAVLYLDAAPWLMGLLALPTLPALRDVIANPSAGLHLGEDAIEWYSGRRAGSVSRDEIALLRLDRRWDTTVRAVLVLTSGKAIHLPQECLPHHSLLEAEAAARGLRVERHPFSPL</sequence>
<name>A0A8J3H0E8_9RHOB</name>
<dbReference type="RefSeq" id="WP_229864229.1">
    <property type="nucleotide sequence ID" value="NZ_BNCJ01000011.1"/>
</dbReference>
<keyword evidence="1" id="KW-0472">Membrane</keyword>
<protein>
    <submittedName>
        <fullName evidence="2">Uncharacterized protein</fullName>
    </submittedName>
</protein>
<organism evidence="2 3">
    <name type="scientific">Seohaeicola zhoushanensis</name>
    <dbReference type="NCBI Taxonomy" id="1569283"/>
    <lineage>
        <taxon>Bacteria</taxon>
        <taxon>Pseudomonadati</taxon>
        <taxon>Pseudomonadota</taxon>
        <taxon>Alphaproteobacteria</taxon>
        <taxon>Rhodobacterales</taxon>
        <taxon>Roseobacteraceae</taxon>
        <taxon>Seohaeicola</taxon>
    </lineage>
</organism>